<evidence type="ECO:0000313" key="3">
    <source>
        <dbReference type="Proteomes" id="UP000186106"/>
    </source>
</evidence>
<dbReference type="Proteomes" id="UP000279541">
    <property type="component" value="Chromosome"/>
</dbReference>
<gene>
    <name evidence="1" type="ORF">EG359_18040</name>
    <name evidence="2" type="ORF">SAMN05421768_11018</name>
</gene>
<evidence type="ECO:0008006" key="5">
    <source>
        <dbReference type="Google" id="ProtNLM"/>
    </source>
</evidence>
<keyword evidence="4" id="KW-1185">Reference proteome</keyword>
<evidence type="ECO:0000313" key="2">
    <source>
        <dbReference type="EMBL" id="SIS56315.1"/>
    </source>
</evidence>
<name>A0A1N7K3Z2_9FLAO</name>
<evidence type="ECO:0000313" key="4">
    <source>
        <dbReference type="Proteomes" id="UP000279541"/>
    </source>
</evidence>
<dbReference type="STRING" id="112234.SAMN05421768_11018"/>
<dbReference type="Proteomes" id="UP000186106">
    <property type="component" value="Unassembled WGS sequence"/>
</dbReference>
<dbReference type="KEGG" id="cjt:EG359_18040"/>
<dbReference type="EMBL" id="CP033926">
    <property type="protein sequence ID" value="AZB01399.1"/>
    <property type="molecule type" value="Genomic_DNA"/>
</dbReference>
<evidence type="ECO:0000313" key="1">
    <source>
        <dbReference type="EMBL" id="AZB01399.1"/>
    </source>
</evidence>
<proteinExistence type="predicted"/>
<dbReference type="OrthoDB" id="1490993at2"/>
<sequence>MRNKIWNSSSYILVVIFFIFSACKNRSLNYVNYYNRVNEIDSIYRLQKDTLVTIKEYKKLFRKYPPKNQDRIEEFTNYIILADKKDINFGGKKNLKKLITLIAPYHKKNKDFYWLYQKYGIDSLEVEQTVAQWKKNLNQKLIDSFTVAFKRDQDSRRSGNSLDIFKNDEKNAKLLKWMFENDGFPSIQKIGLWNGDFFMPSGPVLLHMADYDEYQPYFKAKILEYIKSGDCPPRDYAAMIDRNNIHHKQPYTYGVYQGYENIKDTITVNRNRKSIGLPSIQHAQAIIKDFAKKNKKEK</sequence>
<reference evidence="1 4" key="2">
    <citation type="submission" date="2018-11" db="EMBL/GenBank/DDBJ databases">
        <title>Proposal to divide the Flavobacteriaceae and reorganize its genera based on Amino Acid Identity values calculated from whole genome sequences.</title>
        <authorList>
            <person name="Nicholson A.C."/>
            <person name="Gulvik C.A."/>
            <person name="Whitney A.M."/>
            <person name="Humrighouse B.W."/>
            <person name="Bell M."/>
            <person name="Holmes B."/>
            <person name="Steigerwalt A.G."/>
            <person name="Villarma A."/>
            <person name="Sheth M."/>
            <person name="Batra D."/>
            <person name="Pryor J."/>
            <person name="Bernardet J.-F."/>
            <person name="Hugo C."/>
            <person name="Kampfer P."/>
            <person name="Newman J."/>
            <person name="McQuiston J.R."/>
        </authorList>
    </citation>
    <scope>NUCLEOTIDE SEQUENCE [LARGE SCALE GENOMIC DNA]</scope>
    <source>
        <strain evidence="1 4">DSM 16927</strain>
    </source>
</reference>
<accession>A0A1N7K3Z2</accession>
<dbReference type="RefSeq" id="WP_076357232.1">
    <property type="nucleotide sequence ID" value="NZ_CP033926.1"/>
</dbReference>
<dbReference type="EMBL" id="FTNZ01000010">
    <property type="protein sequence ID" value="SIS56315.1"/>
    <property type="molecule type" value="Genomic_DNA"/>
</dbReference>
<dbReference type="AlphaFoldDB" id="A0A1N7K3Z2"/>
<organism evidence="2 3">
    <name type="scientific">Chryseobacterium joostei</name>
    <dbReference type="NCBI Taxonomy" id="112234"/>
    <lineage>
        <taxon>Bacteria</taxon>
        <taxon>Pseudomonadati</taxon>
        <taxon>Bacteroidota</taxon>
        <taxon>Flavobacteriia</taxon>
        <taxon>Flavobacteriales</taxon>
        <taxon>Weeksellaceae</taxon>
        <taxon>Chryseobacterium group</taxon>
        <taxon>Chryseobacterium</taxon>
    </lineage>
</organism>
<dbReference type="PROSITE" id="PS51257">
    <property type="entry name" value="PROKAR_LIPOPROTEIN"/>
    <property type="match status" value="1"/>
</dbReference>
<protein>
    <recommendedName>
        <fullName evidence="5">Lipoprotein</fullName>
    </recommendedName>
</protein>
<reference evidence="2 3" key="1">
    <citation type="submission" date="2017-01" db="EMBL/GenBank/DDBJ databases">
        <authorList>
            <person name="Mah S.A."/>
            <person name="Swanson W.J."/>
            <person name="Moy G.W."/>
            <person name="Vacquier V.D."/>
        </authorList>
    </citation>
    <scope>NUCLEOTIDE SEQUENCE [LARGE SCALE GENOMIC DNA]</scope>
    <source>
        <strain evidence="2 3">DSM 16927</strain>
    </source>
</reference>